<dbReference type="EMBL" id="BLLF01001472">
    <property type="protein sequence ID" value="GFH19495.1"/>
    <property type="molecule type" value="Genomic_DNA"/>
</dbReference>
<comment type="caution">
    <text evidence="1">The sequence shown here is derived from an EMBL/GenBank/DDBJ whole genome shotgun (WGS) entry which is preliminary data.</text>
</comment>
<evidence type="ECO:0000313" key="1">
    <source>
        <dbReference type="EMBL" id="GFH19495.1"/>
    </source>
</evidence>
<organism evidence="1 2">
    <name type="scientific">Haematococcus lacustris</name>
    <name type="common">Green alga</name>
    <name type="synonym">Haematococcus pluvialis</name>
    <dbReference type="NCBI Taxonomy" id="44745"/>
    <lineage>
        <taxon>Eukaryota</taxon>
        <taxon>Viridiplantae</taxon>
        <taxon>Chlorophyta</taxon>
        <taxon>core chlorophytes</taxon>
        <taxon>Chlorophyceae</taxon>
        <taxon>CS clade</taxon>
        <taxon>Chlamydomonadales</taxon>
        <taxon>Haematococcaceae</taxon>
        <taxon>Haematococcus</taxon>
    </lineage>
</organism>
<evidence type="ECO:0000313" key="2">
    <source>
        <dbReference type="Proteomes" id="UP000485058"/>
    </source>
</evidence>
<protein>
    <submittedName>
        <fullName evidence="1">Uncharacterized protein</fullName>
    </submittedName>
</protein>
<gene>
    <name evidence="1" type="ORF">HaLaN_16449</name>
</gene>
<dbReference type="AlphaFoldDB" id="A0A699ZCK5"/>
<keyword evidence="2" id="KW-1185">Reference proteome</keyword>
<reference evidence="1 2" key="1">
    <citation type="submission" date="2020-02" db="EMBL/GenBank/DDBJ databases">
        <title>Draft genome sequence of Haematococcus lacustris strain NIES-144.</title>
        <authorList>
            <person name="Morimoto D."/>
            <person name="Nakagawa S."/>
            <person name="Yoshida T."/>
            <person name="Sawayama S."/>
        </authorList>
    </citation>
    <scope>NUCLEOTIDE SEQUENCE [LARGE SCALE GENOMIC DNA]</scope>
    <source>
        <strain evidence="1 2">NIES-144</strain>
    </source>
</reference>
<name>A0A699ZCK5_HAELA</name>
<proteinExistence type="predicted"/>
<dbReference type="Proteomes" id="UP000485058">
    <property type="component" value="Unassembled WGS sequence"/>
</dbReference>
<sequence length="156" mass="16739">MQSIEVSEAATARQWGVWEPTLVPHGVLVEAAGLATSRQKLLPKCTPVTTSIALLIFFSSSPMTSPWTVTRVMTMKGDGMSMVMWQRRATSLCAWLRQLLTAPSPQFQRGVRKVHQALCGWKARGASLSASGETVAGVAIRGAAAAMARQGWQGLA</sequence>
<accession>A0A699ZCK5</accession>